<keyword evidence="5 9" id="KW-1133">Transmembrane helix</keyword>
<dbReference type="SUPFAM" id="SSF52266">
    <property type="entry name" value="SGNH hydrolase"/>
    <property type="match status" value="1"/>
</dbReference>
<dbReference type="RefSeq" id="WP_057822709.1">
    <property type="nucleotide sequence ID" value="NZ_AZFX01000001.1"/>
</dbReference>
<feature type="transmembrane region" description="Helical" evidence="9">
    <location>
        <begin position="267"/>
        <end position="288"/>
    </location>
</feature>
<evidence type="ECO:0000256" key="7">
    <source>
        <dbReference type="ARBA" id="ARBA00023315"/>
    </source>
</evidence>
<keyword evidence="4 9" id="KW-0812">Transmembrane</keyword>
<feature type="region of interest" description="Disordered" evidence="8">
    <location>
        <begin position="446"/>
        <end position="476"/>
    </location>
</feature>
<dbReference type="PANTHER" id="PTHR23028:SF53">
    <property type="entry name" value="ACYL_TRANSF_3 DOMAIN-CONTAINING PROTEIN"/>
    <property type="match status" value="1"/>
</dbReference>
<evidence type="ECO:0000256" key="3">
    <source>
        <dbReference type="ARBA" id="ARBA00022679"/>
    </source>
</evidence>
<dbReference type="GO" id="GO:0009103">
    <property type="term" value="P:lipopolysaccharide biosynthetic process"/>
    <property type="evidence" value="ECO:0007669"/>
    <property type="project" value="TreeGrafter"/>
</dbReference>
<feature type="domain" description="Acyltransferase 3" evidence="10">
    <location>
        <begin position="16"/>
        <end position="346"/>
    </location>
</feature>
<keyword evidence="6 9" id="KW-0472">Membrane</keyword>
<keyword evidence="7 11" id="KW-0012">Acyltransferase</keyword>
<dbReference type="GO" id="GO:0016747">
    <property type="term" value="F:acyltransferase activity, transferring groups other than amino-acyl groups"/>
    <property type="evidence" value="ECO:0007669"/>
    <property type="project" value="InterPro"/>
</dbReference>
<gene>
    <name evidence="11" type="ORF">FC15_GL000037</name>
</gene>
<feature type="transmembrane region" description="Helical" evidence="9">
    <location>
        <begin position="212"/>
        <end position="229"/>
    </location>
</feature>
<evidence type="ECO:0000256" key="4">
    <source>
        <dbReference type="ARBA" id="ARBA00022692"/>
    </source>
</evidence>
<dbReference type="Gene3D" id="3.40.50.1110">
    <property type="entry name" value="SGNH hydrolase"/>
    <property type="match status" value="1"/>
</dbReference>
<evidence type="ECO:0000313" key="12">
    <source>
        <dbReference type="Proteomes" id="UP000051315"/>
    </source>
</evidence>
<dbReference type="PATRIC" id="fig|1423735.3.peg.37"/>
<evidence type="ECO:0000256" key="6">
    <source>
        <dbReference type="ARBA" id="ARBA00023136"/>
    </source>
</evidence>
<organism evidence="11 12">
    <name type="scientific">Lapidilactobacillus concavus DSM 17758</name>
    <dbReference type="NCBI Taxonomy" id="1423735"/>
    <lineage>
        <taxon>Bacteria</taxon>
        <taxon>Bacillati</taxon>
        <taxon>Bacillota</taxon>
        <taxon>Bacilli</taxon>
        <taxon>Lactobacillales</taxon>
        <taxon>Lactobacillaceae</taxon>
        <taxon>Lapidilactobacillus</taxon>
    </lineage>
</organism>
<dbReference type="CDD" id="cd01840">
    <property type="entry name" value="SGNH_hydrolase_yrhL_like"/>
    <property type="match status" value="1"/>
</dbReference>
<feature type="transmembrane region" description="Helical" evidence="9">
    <location>
        <begin position="44"/>
        <end position="63"/>
    </location>
</feature>
<evidence type="ECO:0000256" key="9">
    <source>
        <dbReference type="SAM" id="Phobius"/>
    </source>
</evidence>
<name>A0A0R1W8I6_9LACO</name>
<dbReference type="InterPro" id="IPR050879">
    <property type="entry name" value="Acyltransferase_3"/>
</dbReference>
<keyword evidence="12" id="KW-1185">Reference proteome</keyword>
<feature type="transmembrane region" description="Helical" evidence="9">
    <location>
        <begin position="241"/>
        <end position="261"/>
    </location>
</feature>
<proteinExistence type="predicted"/>
<sequence>MLQGQSQKRMRKRYITGFDGMRTLGVIGVIFYHLNPGVFKGGMLGVPIFLVLSGYLITDHLIIDVKRTGHFDFKNFWIRRLKRLYPTLITMLLGTSAYIVLFQRSLLYNLHKIVFTNIAYVYNWWQIANGQSYFERFASNESPFTHLWTLSIEGQFYLVWPLLFMLLLHFKQKRRTIFGITMFLGLFSAVLMGVLFTPGADPSRIYYGTDTRMFSLLFGCALALIWPSNRLKARVATSDRIVLDIIGAAAFFGMIVMMLTSDAQSSFLYRGGMVLFSLLTVVLTAIVAHPGADWDQLLSNGVFSWFGSRSYGIYLYQFPVMIFFETHFTDIADHRLLYPVIEIALILLISELSYRFVEKATGRFDYRQTGKWLRSLFNRQGSPKLWRQRLVTLILVLILGTGATGVVQAFGVHTNAADHSEVADTIKANKKKTAAQNKSLLAKIRASKESSKKAKSESIKAESDKSLSKSISESQRISSSSQAAEIVKDPANTDLIQKGLTASELAFARSLQITAIGDSVMLGSAQNYKRIFPNMYMDADVSRQAYQLPGIIDSIVSKGAMSDVVLVGMGTNGSFTDPQFANIMSKLGQRKVYWINAYVPTRPWQNTVNTALNEATKKYPNLRIIDWYDTAKQHPGWFSGDHVHPNPKGSPYYTAFIAKSLLSELQKEPK</sequence>
<evidence type="ECO:0000256" key="1">
    <source>
        <dbReference type="ARBA" id="ARBA00004651"/>
    </source>
</evidence>
<accession>A0A0R1W8I6</accession>
<feature type="transmembrane region" description="Helical" evidence="9">
    <location>
        <begin position="336"/>
        <end position="357"/>
    </location>
</feature>
<dbReference type="Pfam" id="PF01757">
    <property type="entry name" value="Acyl_transf_3"/>
    <property type="match status" value="1"/>
</dbReference>
<dbReference type="EMBL" id="AZFX01000001">
    <property type="protein sequence ID" value="KRM13933.1"/>
    <property type="molecule type" value="Genomic_DNA"/>
</dbReference>
<dbReference type="OrthoDB" id="9796461at2"/>
<keyword evidence="2" id="KW-1003">Cell membrane</keyword>
<reference evidence="11 12" key="1">
    <citation type="journal article" date="2015" name="Genome Announc.">
        <title>Expanding the biotechnology potential of lactobacilli through comparative genomics of 213 strains and associated genera.</title>
        <authorList>
            <person name="Sun Z."/>
            <person name="Harris H.M."/>
            <person name="McCann A."/>
            <person name="Guo C."/>
            <person name="Argimon S."/>
            <person name="Zhang W."/>
            <person name="Yang X."/>
            <person name="Jeffery I.B."/>
            <person name="Cooney J.C."/>
            <person name="Kagawa T.F."/>
            <person name="Liu W."/>
            <person name="Song Y."/>
            <person name="Salvetti E."/>
            <person name="Wrobel A."/>
            <person name="Rasinkangas P."/>
            <person name="Parkhill J."/>
            <person name="Rea M.C."/>
            <person name="O'Sullivan O."/>
            <person name="Ritari J."/>
            <person name="Douillard F.P."/>
            <person name="Paul Ross R."/>
            <person name="Yang R."/>
            <person name="Briner A.E."/>
            <person name="Felis G.E."/>
            <person name="de Vos W.M."/>
            <person name="Barrangou R."/>
            <person name="Klaenhammer T.R."/>
            <person name="Caufield P.W."/>
            <person name="Cui Y."/>
            <person name="Zhang H."/>
            <person name="O'Toole P.W."/>
        </authorList>
    </citation>
    <scope>NUCLEOTIDE SEQUENCE [LARGE SCALE GENOMIC DNA]</scope>
    <source>
        <strain evidence="11 12">DSM 17758</strain>
    </source>
</reference>
<dbReference type="PANTHER" id="PTHR23028">
    <property type="entry name" value="ACETYLTRANSFERASE"/>
    <property type="match status" value="1"/>
</dbReference>
<keyword evidence="3 11" id="KW-0808">Transferase</keyword>
<dbReference type="Proteomes" id="UP000051315">
    <property type="component" value="Unassembled WGS sequence"/>
</dbReference>
<evidence type="ECO:0000256" key="8">
    <source>
        <dbReference type="SAM" id="MobiDB-lite"/>
    </source>
</evidence>
<evidence type="ECO:0000256" key="5">
    <source>
        <dbReference type="ARBA" id="ARBA00022989"/>
    </source>
</evidence>
<feature type="transmembrane region" description="Helical" evidence="9">
    <location>
        <begin position="147"/>
        <end position="170"/>
    </location>
</feature>
<dbReference type="AlphaFoldDB" id="A0A0R1W8I6"/>
<feature type="transmembrane region" description="Helical" evidence="9">
    <location>
        <begin position="21"/>
        <end position="38"/>
    </location>
</feature>
<comment type="caution">
    <text evidence="11">The sequence shown here is derived from an EMBL/GenBank/DDBJ whole genome shotgun (WGS) entry which is preliminary data.</text>
</comment>
<dbReference type="STRING" id="1423735.FC15_GL000037"/>
<evidence type="ECO:0000259" key="10">
    <source>
        <dbReference type="Pfam" id="PF01757"/>
    </source>
</evidence>
<evidence type="ECO:0000256" key="2">
    <source>
        <dbReference type="ARBA" id="ARBA00022475"/>
    </source>
</evidence>
<feature type="transmembrane region" description="Helical" evidence="9">
    <location>
        <begin position="297"/>
        <end position="316"/>
    </location>
</feature>
<feature type="transmembrane region" description="Helical" evidence="9">
    <location>
        <begin position="84"/>
        <end position="102"/>
    </location>
</feature>
<dbReference type="InterPro" id="IPR036514">
    <property type="entry name" value="SGNH_hydro_sf"/>
</dbReference>
<evidence type="ECO:0000313" key="11">
    <source>
        <dbReference type="EMBL" id="KRM13933.1"/>
    </source>
</evidence>
<dbReference type="InterPro" id="IPR002656">
    <property type="entry name" value="Acyl_transf_3_dom"/>
</dbReference>
<feature type="transmembrane region" description="Helical" evidence="9">
    <location>
        <begin position="177"/>
        <end position="200"/>
    </location>
</feature>
<feature type="transmembrane region" description="Helical" evidence="9">
    <location>
        <begin position="390"/>
        <end position="411"/>
    </location>
</feature>
<comment type="subcellular location">
    <subcellularLocation>
        <location evidence="1">Cell membrane</location>
        <topology evidence="1">Multi-pass membrane protein</topology>
    </subcellularLocation>
</comment>
<protein>
    <submittedName>
        <fullName evidence="11">Acyltransferase</fullName>
    </submittedName>
</protein>
<dbReference type="GO" id="GO:0005886">
    <property type="term" value="C:plasma membrane"/>
    <property type="evidence" value="ECO:0007669"/>
    <property type="project" value="UniProtKB-SubCell"/>
</dbReference>
<feature type="compositionally biased region" description="Basic and acidic residues" evidence="8">
    <location>
        <begin position="446"/>
        <end position="467"/>
    </location>
</feature>